<dbReference type="EMBL" id="CAJFCJ010000024">
    <property type="protein sequence ID" value="CAD5124920.1"/>
    <property type="molecule type" value="Genomic_DNA"/>
</dbReference>
<dbReference type="GO" id="GO:0016020">
    <property type="term" value="C:membrane"/>
    <property type="evidence" value="ECO:0007669"/>
    <property type="project" value="TreeGrafter"/>
</dbReference>
<dbReference type="PANTHER" id="PTHR16024:SF6">
    <property type="entry name" value="XK-RELATED PROTEIN"/>
    <property type="match status" value="1"/>
</dbReference>
<sequence length="696" mass="78064">MEGEKNDIKESTVDDKDAIKTQNKCDSSKHRLQKGKVIFQSMIIDRVVHRRACRKIGCYQIVLGCIMVFCNFLGVVLPKRAELKTACYLSGGFICGLSAIGAGIIGIYASKKDNNKYQLTGCLLVSILALVSAVYVIALGIFGLRTCYKLGIDELDIFILIYIVFEVTGISEVIFSSIQCHICLGGEFSCIDLKSPPKPIYVETTAIYPPCPAAYGIELPCAPHRRLDMSINDYEERLPPKNMESNSFIDYRDLSISMLIPLILSATSFFVSLIIDLILIIHYCFGEKEYADATAVFLIFSLLLLCIVTLYIYVSDDCGWTEKRTYFVELNLGKKYVPNLKITILRYVFTVLQLGVVVRFVEILMLCHRYSKSKDTRKKAILRKLICYENFRARQADLIKVYTESTSQAIIQTSIHEGNFNGLRMLSLTWSICCISFTMIDYFGSIKTENISEKLPKWRGECLSILPGTIIQYFSYLASLSSRCIAIGMLATAFGLPWALIGLALHMLIVSILFVGWRNVNFLTIEPHALMGWYRSGLHPSVYPKKRLSINVLPLIPTCLRSKDEIDGEVTQSTNEEAETSCYKRKDDSHCLPTIDEVCEIEPSASSSILIVEAEVSQNEPAYSTFSEDSYSEFEDTATSKKAIDQEQSFVCGKNTGQDEAEYVNYTDCELDGASPYKINEPNTNSGGKSKENSNN</sequence>
<organism evidence="3 4">
    <name type="scientific">Dimorphilus gyrociliatus</name>
    <dbReference type="NCBI Taxonomy" id="2664684"/>
    <lineage>
        <taxon>Eukaryota</taxon>
        <taxon>Metazoa</taxon>
        <taxon>Spiralia</taxon>
        <taxon>Lophotrochozoa</taxon>
        <taxon>Annelida</taxon>
        <taxon>Polychaeta</taxon>
        <taxon>Polychaeta incertae sedis</taxon>
        <taxon>Dinophilidae</taxon>
        <taxon>Dimorphilus</taxon>
    </lineage>
</organism>
<keyword evidence="4" id="KW-1185">Reference proteome</keyword>
<keyword evidence="2" id="KW-0812">Transmembrane</keyword>
<feature type="transmembrane region" description="Helical" evidence="2">
    <location>
        <begin position="425"/>
        <end position="444"/>
    </location>
</feature>
<name>A0A7I8W9V3_9ANNE</name>
<dbReference type="Proteomes" id="UP000549394">
    <property type="component" value="Unassembled WGS sequence"/>
</dbReference>
<accession>A0A7I8W9V3</accession>
<evidence type="ECO:0000256" key="2">
    <source>
        <dbReference type="SAM" id="Phobius"/>
    </source>
</evidence>
<feature type="transmembrane region" description="Helical" evidence="2">
    <location>
        <begin position="496"/>
        <end position="517"/>
    </location>
</feature>
<feature type="transmembrane region" description="Helical" evidence="2">
    <location>
        <begin position="344"/>
        <end position="366"/>
    </location>
</feature>
<keyword evidence="2" id="KW-1133">Transmembrane helix</keyword>
<feature type="transmembrane region" description="Helical" evidence="2">
    <location>
        <begin position="121"/>
        <end position="145"/>
    </location>
</feature>
<evidence type="ECO:0000256" key="1">
    <source>
        <dbReference type="SAM" id="MobiDB-lite"/>
    </source>
</evidence>
<dbReference type="PANTHER" id="PTHR16024">
    <property type="entry name" value="XK-RELATED PROTEIN"/>
    <property type="match status" value="1"/>
</dbReference>
<dbReference type="AlphaFoldDB" id="A0A7I8W9V3"/>
<evidence type="ECO:0000313" key="3">
    <source>
        <dbReference type="EMBL" id="CAD5124920.1"/>
    </source>
</evidence>
<reference evidence="3 4" key="1">
    <citation type="submission" date="2020-08" db="EMBL/GenBank/DDBJ databases">
        <authorList>
            <person name="Hejnol A."/>
        </authorList>
    </citation>
    <scope>NUCLEOTIDE SEQUENCE [LARGE SCALE GENOMIC DNA]</scope>
</reference>
<feature type="transmembrane region" description="Helical" evidence="2">
    <location>
        <begin position="56"/>
        <end position="76"/>
    </location>
</feature>
<comment type="caution">
    <text evidence="3">The sequence shown here is derived from an EMBL/GenBank/DDBJ whole genome shotgun (WGS) entry which is preliminary data.</text>
</comment>
<proteinExistence type="predicted"/>
<evidence type="ECO:0000313" key="4">
    <source>
        <dbReference type="Proteomes" id="UP000549394"/>
    </source>
</evidence>
<feature type="transmembrane region" description="Helical" evidence="2">
    <location>
        <begin position="259"/>
        <end position="283"/>
    </location>
</feature>
<protein>
    <submittedName>
        <fullName evidence="3">DgyrCDS13164</fullName>
    </submittedName>
</protein>
<feature type="transmembrane region" description="Helical" evidence="2">
    <location>
        <begin position="88"/>
        <end position="109"/>
    </location>
</feature>
<feature type="transmembrane region" description="Helical" evidence="2">
    <location>
        <begin position="295"/>
        <end position="314"/>
    </location>
</feature>
<feature type="transmembrane region" description="Helical" evidence="2">
    <location>
        <begin position="157"/>
        <end position="175"/>
    </location>
</feature>
<feature type="transmembrane region" description="Helical" evidence="2">
    <location>
        <begin position="465"/>
        <end position="490"/>
    </location>
</feature>
<dbReference type="InterPro" id="IPR050895">
    <property type="entry name" value="XK-related_scramblase"/>
</dbReference>
<keyword evidence="2" id="KW-0472">Membrane</keyword>
<feature type="region of interest" description="Disordered" evidence="1">
    <location>
        <begin position="672"/>
        <end position="696"/>
    </location>
</feature>
<gene>
    <name evidence="3" type="ORF">DGYR_LOCUS12392</name>
</gene>